<dbReference type="AlphaFoldDB" id="A0A3S4HQT7"/>
<accession>A0A3S4HQT7</accession>
<evidence type="ECO:0000313" key="1">
    <source>
        <dbReference type="EMBL" id="VEB42435.1"/>
    </source>
</evidence>
<sequence length="84" mass="9037">MTGSNQEQVLQREEALKTRLAPLISAGKLAGVQAVSDWVPSIARQQADRQLLQRVVYAPGGVLEQAAARLGQPLRAAPLPARVR</sequence>
<dbReference type="EMBL" id="LR134182">
    <property type="protein sequence ID" value="VEB42435.1"/>
    <property type="molecule type" value="Genomic_DNA"/>
</dbReference>
<dbReference type="Proteomes" id="UP000275777">
    <property type="component" value="Chromosome"/>
</dbReference>
<organism evidence="1 2">
    <name type="scientific">Chromobacterium violaceum</name>
    <dbReference type="NCBI Taxonomy" id="536"/>
    <lineage>
        <taxon>Bacteria</taxon>
        <taxon>Pseudomonadati</taxon>
        <taxon>Pseudomonadota</taxon>
        <taxon>Betaproteobacteria</taxon>
        <taxon>Neisseriales</taxon>
        <taxon>Chromobacteriaceae</taxon>
        <taxon>Chromobacterium</taxon>
    </lineage>
</organism>
<protein>
    <submittedName>
        <fullName evidence="1">Predicted exporter</fullName>
    </submittedName>
</protein>
<proteinExistence type="predicted"/>
<gene>
    <name evidence="1" type="ORF">NCTC9695_02885</name>
</gene>
<evidence type="ECO:0000313" key="2">
    <source>
        <dbReference type="Proteomes" id="UP000275777"/>
    </source>
</evidence>
<name>A0A3S4HQT7_CHRVL</name>
<reference evidence="1 2" key="1">
    <citation type="submission" date="2018-12" db="EMBL/GenBank/DDBJ databases">
        <authorList>
            <consortium name="Pathogen Informatics"/>
        </authorList>
    </citation>
    <scope>NUCLEOTIDE SEQUENCE [LARGE SCALE GENOMIC DNA]</scope>
    <source>
        <strain evidence="1 2">NCTC9695</strain>
    </source>
</reference>